<evidence type="ECO:0000313" key="3">
    <source>
        <dbReference type="Proteomes" id="UP000001542"/>
    </source>
</evidence>
<dbReference type="RefSeq" id="XP_001583937.1">
    <property type="nucleotide sequence ID" value="XM_001583887.1"/>
</dbReference>
<name>A2D9U5_TRIV3</name>
<dbReference type="VEuPathDB" id="TrichDB:TVAG_076980"/>
<dbReference type="Proteomes" id="UP000001542">
    <property type="component" value="Unassembled WGS sequence"/>
</dbReference>
<keyword evidence="3" id="KW-1185">Reference proteome</keyword>
<dbReference type="EMBL" id="DS113181">
    <property type="protein sequence ID" value="EAY22951.1"/>
    <property type="molecule type" value="Genomic_DNA"/>
</dbReference>
<sequence length="264" mass="29461">MFIYCRSTANGGAITFIGSSSITEDRFYDEGSANVVQASDKFTTANHAYLYLDSTASYIMNQGCVFNSKTNTTNVGNILAENGDKTIKFYNCSYCESGCNSALHLKISSNNPEILYCNFISASSIKTASCFVVEENSQGSKYTVNHMVMMNNTQKGNGGIIECYNLNLYINDAVILGNPGNSYMFYINGGKIIISNSIVDYMTTSTVNGAFEKTNVSQSTPYGWKFRLLSPPYMRHTKICTYHIQFKFCAFLNYNMMLIFLFLD</sequence>
<reference evidence="2" key="2">
    <citation type="journal article" date="2007" name="Science">
        <title>Draft genome sequence of the sexually transmitted pathogen Trichomonas vaginalis.</title>
        <authorList>
            <person name="Carlton J.M."/>
            <person name="Hirt R.P."/>
            <person name="Silva J.C."/>
            <person name="Delcher A.L."/>
            <person name="Schatz M."/>
            <person name="Zhao Q."/>
            <person name="Wortman J.R."/>
            <person name="Bidwell S.L."/>
            <person name="Alsmark U.C.M."/>
            <person name="Besteiro S."/>
            <person name="Sicheritz-Ponten T."/>
            <person name="Noel C.J."/>
            <person name="Dacks J.B."/>
            <person name="Foster P.G."/>
            <person name="Simillion C."/>
            <person name="Van de Peer Y."/>
            <person name="Miranda-Saavedra D."/>
            <person name="Barton G.J."/>
            <person name="Westrop G.D."/>
            <person name="Mueller S."/>
            <person name="Dessi D."/>
            <person name="Fiori P.L."/>
            <person name="Ren Q."/>
            <person name="Paulsen I."/>
            <person name="Zhang H."/>
            <person name="Bastida-Corcuera F.D."/>
            <person name="Simoes-Barbosa A."/>
            <person name="Brown M.T."/>
            <person name="Hayes R.D."/>
            <person name="Mukherjee M."/>
            <person name="Okumura C.Y."/>
            <person name="Schneider R."/>
            <person name="Smith A.J."/>
            <person name="Vanacova S."/>
            <person name="Villalvazo M."/>
            <person name="Haas B.J."/>
            <person name="Pertea M."/>
            <person name="Feldblyum T.V."/>
            <person name="Utterback T.R."/>
            <person name="Shu C.L."/>
            <person name="Osoegawa K."/>
            <person name="de Jong P.J."/>
            <person name="Hrdy I."/>
            <person name="Horvathova L."/>
            <person name="Zubacova Z."/>
            <person name="Dolezal P."/>
            <person name="Malik S.B."/>
            <person name="Logsdon J.M. Jr."/>
            <person name="Henze K."/>
            <person name="Gupta A."/>
            <person name="Wang C.C."/>
            <person name="Dunne R.L."/>
            <person name="Upcroft J.A."/>
            <person name="Upcroft P."/>
            <person name="White O."/>
            <person name="Salzberg S.L."/>
            <person name="Tang P."/>
            <person name="Chiu C.-H."/>
            <person name="Lee Y.-S."/>
            <person name="Embley T.M."/>
            <person name="Coombs G.H."/>
            <person name="Mottram J.C."/>
            <person name="Tachezy J."/>
            <person name="Fraser-Liggett C.M."/>
            <person name="Johnson P.J."/>
        </authorList>
    </citation>
    <scope>NUCLEOTIDE SEQUENCE [LARGE SCALE GENOMIC DNA]</scope>
    <source>
        <strain evidence="2">G3</strain>
    </source>
</reference>
<reference evidence="2" key="1">
    <citation type="submission" date="2006-10" db="EMBL/GenBank/DDBJ databases">
        <authorList>
            <person name="Amadeo P."/>
            <person name="Zhao Q."/>
            <person name="Wortman J."/>
            <person name="Fraser-Liggett C."/>
            <person name="Carlton J."/>
        </authorList>
    </citation>
    <scope>NUCLEOTIDE SEQUENCE</scope>
    <source>
        <strain evidence="2">G3</strain>
    </source>
</reference>
<dbReference type="KEGG" id="tva:5468510"/>
<dbReference type="AlphaFoldDB" id="A2D9U5"/>
<protein>
    <submittedName>
        <fullName evidence="2">Uncharacterized protein</fullName>
    </submittedName>
</protein>
<evidence type="ECO:0000313" key="2">
    <source>
        <dbReference type="EMBL" id="EAY22951.1"/>
    </source>
</evidence>
<keyword evidence="1" id="KW-1133">Transmembrane helix</keyword>
<evidence type="ECO:0000256" key="1">
    <source>
        <dbReference type="SAM" id="Phobius"/>
    </source>
</evidence>
<dbReference type="InParanoid" id="A2D9U5"/>
<gene>
    <name evidence="2" type="ORF">TVAG_076980</name>
</gene>
<proteinExistence type="predicted"/>
<dbReference type="VEuPathDB" id="TrichDB:TVAGG3_0291370"/>
<keyword evidence="1" id="KW-0472">Membrane</keyword>
<keyword evidence="1" id="KW-0812">Transmembrane</keyword>
<feature type="transmembrane region" description="Helical" evidence="1">
    <location>
        <begin position="244"/>
        <end position="263"/>
    </location>
</feature>
<accession>A2D9U5</accession>
<organism evidence="2 3">
    <name type="scientific">Trichomonas vaginalis (strain ATCC PRA-98 / G3)</name>
    <dbReference type="NCBI Taxonomy" id="412133"/>
    <lineage>
        <taxon>Eukaryota</taxon>
        <taxon>Metamonada</taxon>
        <taxon>Parabasalia</taxon>
        <taxon>Trichomonadida</taxon>
        <taxon>Trichomonadidae</taxon>
        <taxon>Trichomonas</taxon>
    </lineage>
</organism>